<dbReference type="PANTHER" id="PTHR12537:SF52">
    <property type="entry name" value="PUMILIO HOMOLOG 2"/>
    <property type="match status" value="1"/>
</dbReference>
<keyword evidence="3" id="KW-0677">Repeat</keyword>
<feature type="repeat" description="Pumilio" evidence="5">
    <location>
        <begin position="754"/>
        <end position="789"/>
    </location>
</feature>
<dbReference type="PROSITE" id="PS50302">
    <property type="entry name" value="PUM"/>
    <property type="match status" value="8"/>
</dbReference>
<feature type="region of interest" description="Disordered" evidence="6">
    <location>
        <begin position="612"/>
        <end position="642"/>
    </location>
</feature>
<dbReference type="GO" id="GO:0043488">
    <property type="term" value="P:regulation of mRNA stability"/>
    <property type="evidence" value="ECO:0000318"/>
    <property type="project" value="GO_Central"/>
</dbReference>
<dbReference type="Proteomes" id="UP000002279">
    <property type="component" value="Unplaced"/>
</dbReference>
<feature type="repeat" description="Pumilio" evidence="5">
    <location>
        <begin position="790"/>
        <end position="825"/>
    </location>
</feature>
<evidence type="ECO:0000256" key="1">
    <source>
        <dbReference type="ARBA" id="ARBA00004463"/>
    </source>
</evidence>
<organism evidence="8 9">
    <name type="scientific">Ornithorhynchus anatinus</name>
    <name type="common">Duckbill platypus</name>
    <dbReference type="NCBI Taxonomy" id="9258"/>
    <lineage>
        <taxon>Eukaryota</taxon>
        <taxon>Metazoa</taxon>
        <taxon>Chordata</taxon>
        <taxon>Craniata</taxon>
        <taxon>Vertebrata</taxon>
        <taxon>Euteleostomi</taxon>
        <taxon>Mammalia</taxon>
        <taxon>Monotremata</taxon>
        <taxon>Ornithorhynchidae</taxon>
        <taxon>Ornithorhynchus</taxon>
    </lineage>
</organism>
<feature type="region of interest" description="Disordered" evidence="6">
    <location>
        <begin position="361"/>
        <end position="395"/>
    </location>
</feature>
<evidence type="ECO:0000313" key="9">
    <source>
        <dbReference type="Proteomes" id="UP000002279"/>
    </source>
</evidence>
<keyword evidence="4" id="KW-0694">RNA-binding</keyword>
<dbReference type="GO" id="GO:0003730">
    <property type="term" value="F:mRNA 3'-UTR binding"/>
    <property type="evidence" value="ECO:0000318"/>
    <property type="project" value="GO_Central"/>
</dbReference>
<feature type="repeat" description="Pumilio" evidence="5">
    <location>
        <begin position="898"/>
        <end position="933"/>
    </location>
</feature>
<keyword evidence="9" id="KW-1185">Reference proteome</keyword>
<feature type="region of interest" description="Disordered" evidence="6">
    <location>
        <begin position="565"/>
        <end position="591"/>
    </location>
</feature>
<dbReference type="PANTHER" id="PTHR12537">
    <property type="entry name" value="RNA BINDING PROTEIN PUMILIO-RELATED"/>
    <property type="match status" value="1"/>
</dbReference>
<reference evidence="8" key="1">
    <citation type="submission" date="2025-08" db="UniProtKB">
        <authorList>
            <consortium name="Ensembl"/>
        </authorList>
    </citation>
    <scope>IDENTIFICATION</scope>
    <source>
        <strain evidence="8">Glennie</strain>
    </source>
</reference>
<sequence>MGELLPTKKFWEPDDSTKDGQKGIFLGDDEWRETAWGTSHHSMSQPIMVQRRPGQGFHGNSEVNAILSPRSESGGLGVSMVEYVLSSSPADKLDSRFRKGAFGTRDAETDGPEKGDQKGKASPFEEDKNRDLKQGDDDDVSKINGRGLPNGMDADCKDFNRTPGSRQASPTEVAERLGPNSNPPEGLGPLSNPAANKPLVEEFPNPETPNLDAMEQVGLDSLQFDYPGNQVPMDSSGATVGLLDYSSQQQLFQRSNALTVQQLTAAQQQQYALAAAQQPHIAGVFSAGLAPAAFVPNPYIISAAPPGTDPYTAAGLAAAATLAGPAVVPPQYYGVPWGVYPANLFQQQAAAAANSTANQQAASQAQQGQQQVLRAGASQRPLTPNQGQQGQQAESLAAAAAANPALAFGQGLATGMPGYQVLAPTAYYDQTGALVVGPGARTGLGAPVRLVASTPVLISSAAAQAAAASAGGTANSLTGATNGLFRPLGQPPPPPPQQQQQPPPQPNSNLPSNSFYGSNSLTNSSQSSSLFSHGPGQPGSASLGFGSSSSLGAAIGSALGGFGSSVGSSASSSATRRDSLSTSSDLYKRSSSSLAPIGQPFYNSLGFSSSPSPIGMPLPSQTPGHSLTPPPSLSSHGSSSSLHLGGLTNGSGRYISAAPGAEAKYRSASSTSSLFSSSSQLFPPSRLRYSRSDIMPSGRSRLLEDFRNNRFPNLQLRDLVGHIVEFSQDQHGSRFIQQKLERATPAERQMVFNEILQAAYQLMTDVFGNYVIQKFFEFGSLDQKLALATRIRGHVLPLALQMYGCRVIQKALESISPDQQNEMVKELDGHVLKCVKDQNGNHVVQKCIECVQPQSLQFIIDAFKGQVFVLSTHPYGCRVIQRILEHCTAEQTLPILEELHQHTEQLVQDQYGNYVIQHVLEHGRPEDKSKIVSEIRGKVLALSQHKFASNVVEKCVTHASRAERALLIDEVCCQSDGPHSALYTMMKDQYANYVVQKMIDMAEPAQRKIIMHKIRPHISTLRKYTYGKHILAKLEKYYLKNSADLGPIGGPPNGML</sequence>
<feature type="repeat" description="Pumilio" evidence="5">
    <location>
        <begin position="934"/>
        <end position="969"/>
    </location>
</feature>
<reference evidence="8" key="2">
    <citation type="submission" date="2025-09" db="UniProtKB">
        <authorList>
            <consortium name="Ensembl"/>
        </authorList>
    </citation>
    <scope>IDENTIFICATION</scope>
    <source>
        <strain evidence="8">Glennie</strain>
    </source>
</reference>
<feature type="compositionally biased region" description="Low complexity" evidence="6">
    <location>
        <begin position="361"/>
        <end position="371"/>
    </location>
</feature>
<keyword evidence="2" id="KW-0963">Cytoplasm</keyword>
<evidence type="ECO:0000256" key="5">
    <source>
        <dbReference type="PROSITE-ProRule" id="PRU00317"/>
    </source>
</evidence>
<feature type="domain" description="PUM-HD" evidence="7">
    <location>
        <begin position="698"/>
        <end position="1038"/>
    </location>
</feature>
<accession>A0A6I8PL66</accession>
<comment type="subcellular location">
    <subcellularLocation>
        <location evidence="1">Cytoplasmic granule</location>
    </subcellularLocation>
</comment>
<dbReference type="InterPro" id="IPR016024">
    <property type="entry name" value="ARM-type_fold"/>
</dbReference>
<dbReference type="InterPro" id="IPR033133">
    <property type="entry name" value="PUM-HD"/>
</dbReference>
<feature type="repeat" description="Pumilio" evidence="5">
    <location>
        <begin position="826"/>
        <end position="861"/>
    </location>
</feature>
<dbReference type="InterPro" id="IPR001313">
    <property type="entry name" value="Pumilio_RNA-bd_rpt"/>
</dbReference>
<feature type="repeat" description="Pumilio" evidence="5">
    <location>
        <begin position="862"/>
        <end position="897"/>
    </location>
</feature>
<dbReference type="GO" id="GO:0031965">
    <property type="term" value="C:nuclear membrane"/>
    <property type="evidence" value="ECO:0007669"/>
    <property type="project" value="Ensembl"/>
</dbReference>
<dbReference type="FunFam" id="1.25.10.10:FF:000004">
    <property type="entry name" value="Pumilio homolog 1 isoform 2"/>
    <property type="match status" value="1"/>
</dbReference>
<evidence type="ECO:0000256" key="2">
    <source>
        <dbReference type="ARBA" id="ARBA00022490"/>
    </source>
</evidence>
<dbReference type="OMA" id="RGMMHAN"/>
<dbReference type="GO" id="GO:1900246">
    <property type="term" value="P:positive regulation of RIG-I signaling pathway"/>
    <property type="evidence" value="ECO:0007669"/>
    <property type="project" value="Ensembl"/>
</dbReference>
<dbReference type="Ensembl" id="ENSOANT00000063323.1">
    <property type="protein sequence ID" value="ENSOANP00000052504.1"/>
    <property type="gene ID" value="ENSOANG00000005907.3"/>
</dbReference>
<dbReference type="SUPFAM" id="SSF48371">
    <property type="entry name" value="ARM repeat"/>
    <property type="match status" value="1"/>
</dbReference>
<feature type="region of interest" description="Disordered" evidence="6">
    <location>
        <begin position="102"/>
        <end position="199"/>
    </location>
</feature>
<dbReference type="GeneTree" id="ENSGT00940000157575"/>
<name>A0A6I8PL66_ORNAN</name>
<dbReference type="GO" id="GO:0005737">
    <property type="term" value="C:cytoplasm"/>
    <property type="evidence" value="ECO:0000318"/>
    <property type="project" value="GO_Central"/>
</dbReference>
<dbReference type="AlphaFoldDB" id="A0A6I8PL66"/>
<dbReference type="InterPro" id="IPR033712">
    <property type="entry name" value="Pumilio_RNA-bd"/>
</dbReference>
<dbReference type="GO" id="GO:0035196">
    <property type="term" value="P:miRNA processing"/>
    <property type="evidence" value="ECO:0000318"/>
    <property type="project" value="GO_Central"/>
</dbReference>
<dbReference type="InterPro" id="IPR011989">
    <property type="entry name" value="ARM-like"/>
</dbReference>
<dbReference type="InParanoid" id="A0A6I8PL66"/>
<gene>
    <name evidence="8" type="primary">PUM2</name>
</gene>
<dbReference type="GO" id="GO:0051983">
    <property type="term" value="P:regulation of chromosome segregation"/>
    <property type="evidence" value="ECO:0007669"/>
    <property type="project" value="Ensembl"/>
</dbReference>
<evidence type="ECO:0000313" key="8">
    <source>
        <dbReference type="Ensembl" id="ENSOANP00000052504.1"/>
    </source>
</evidence>
<dbReference type="GO" id="GO:0035198">
    <property type="term" value="F:miRNA binding"/>
    <property type="evidence" value="ECO:0007669"/>
    <property type="project" value="Ensembl"/>
</dbReference>
<dbReference type="FunCoup" id="A0A6I8PL66">
    <property type="interactions" value="3055"/>
</dbReference>
<feature type="compositionally biased region" description="Polar residues" evidence="6">
    <location>
        <begin position="507"/>
        <end position="517"/>
    </location>
</feature>
<feature type="repeat" description="Pumilio" evidence="5">
    <location>
        <begin position="970"/>
        <end position="1012"/>
    </location>
</feature>
<dbReference type="PROSITE" id="PS50303">
    <property type="entry name" value="PUM_HD"/>
    <property type="match status" value="1"/>
</dbReference>
<feature type="compositionally biased region" description="Basic and acidic residues" evidence="6">
    <location>
        <begin position="9"/>
        <end position="21"/>
    </location>
</feature>
<evidence type="ECO:0000256" key="3">
    <source>
        <dbReference type="ARBA" id="ARBA00022737"/>
    </source>
</evidence>
<dbReference type="CDD" id="cd07920">
    <property type="entry name" value="Pumilio"/>
    <property type="match status" value="1"/>
</dbReference>
<dbReference type="GO" id="GO:0005829">
    <property type="term" value="C:cytosol"/>
    <property type="evidence" value="ECO:0000318"/>
    <property type="project" value="GO_Central"/>
</dbReference>
<evidence type="ECO:0000259" key="7">
    <source>
        <dbReference type="PROSITE" id="PS50303"/>
    </source>
</evidence>
<feature type="region of interest" description="Disordered" evidence="6">
    <location>
        <begin position="477"/>
        <end position="540"/>
    </location>
</feature>
<proteinExistence type="predicted"/>
<dbReference type="GO" id="GO:2000637">
    <property type="term" value="P:positive regulation of miRNA-mediated gene silencing"/>
    <property type="evidence" value="ECO:0007669"/>
    <property type="project" value="Ensembl"/>
</dbReference>
<feature type="compositionally biased region" description="Low complexity" evidence="6">
    <location>
        <begin position="622"/>
        <end position="642"/>
    </location>
</feature>
<dbReference type="Gene3D" id="1.25.10.10">
    <property type="entry name" value="Leucine-rich Repeat Variant"/>
    <property type="match status" value="1"/>
</dbReference>
<dbReference type="GO" id="GO:0048471">
    <property type="term" value="C:perinuclear region of cytoplasm"/>
    <property type="evidence" value="ECO:0007669"/>
    <property type="project" value="Ensembl"/>
</dbReference>
<dbReference type="Bgee" id="ENSOANG00000005907">
    <property type="expression patterns" value="Expressed in endometrium and 7 other cell types or tissues"/>
</dbReference>
<feature type="region of interest" description="Disordered" evidence="6">
    <location>
        <begin position="1"/>
        <end position="24"/>
    </location>
</feature>
<feature type="compositionally biased region" description="Basic and acidic residues" evidence="6">
    <location>
        <begin position="105"/>
        <end position="135"/>
    </location>
</feature>
<feature type="compositionally biased region" description="Low complexity" evidence="6">
    <location>
        <begin position="518"/>
        <end position="532"/>
    </location>
</feature>
<dbReference type="Pfam" id="PF00806">
    <property type="entry name" value="PUF"/>
    <property type="match status" value="8"/>
</dbReference>
<evidence type="ECO:0000256" key="4">
    <source>
        <dbReference type="ARBA" id="ARBA00022884"/>
    </source>
</evidence>
<feature type="repeat" description="Pumilio" evidence="5">
    <location>
        <begin position="718"/>
        <end position="753"/>
    </location>
</feature>
<protein>
    <submittedName>
        <fullName evidence="8">Pumilio RNA binding family member 2</fullName>
    </submittedName>
</protein>
<dbReference type="SMART" id="SM00025">
    <property type="entry name" value="Pumilio"/>
    <property type="match status" value="8"/>
</dbReference>
<dbReference type="GO" id="GO:0010494">
    <property type="term" value="C:cytoplasmic stress granule"/>
    <property type="evidence" value="ECO:0007669"/>
    <property type="project" value="Ensembl"/>
</dbReference>
<evidence type="ECO:0000256" key="6">
    <source>
        <dbReference type="SAM" id="MobiDB-lite"/>
    </source>
</evidence>
<feature type="compositionally biased region" description="Low complexity" evidence="6">
    <location>
        <begin position="386"/>
        <end position="395"/>
    </location>
</feature>
<feature type="compositionally biased region" description="Pro residues" evidence="6">
    <location>
        <begin position="489"/>
        <end position="506"/>
    </location>
</feature>